<evidence type="ECO:0000256" key="1">
    <source>
        <dbReference type="SAM" id="Coils"/>
    </source>
</evidence>
<evidence type="ECO:0000313" key="3">
    <source>
        <dbReference type="Ensembl" id="ENSCINP00000032807.1"/>
    </source>
</evidence>
<keyword evidence="1" id="KW-0175">Coiled coil</keyword>
<keyword evidence="4" id="KW-1185">Reference proteome</keyword>
<dbReference type="Proteomes" id="UP000008144">
    <property type="component" value="Chromosome 4"/>
</dbReference>
<dbReference type="HOGENOM" id="CLU_1202192_0_0_1"/>
<evidence type="ECO:0000313" key="4">
    <source>
        <dbReference type="Proteomes" id="UP000008144"/>
    </source>
</evidence>
<feature type="coiled-coil region" evidence="1">
    <location>
        <begin position="96"/>
        <end position="138"/>
    </location>
</feature>
<reference evidence="3" key="4">
    <citation type="submission" date="2025-09" db="UniProtKB">
        <authorList>
            <consortium name="Ensembl"/>
        </authorList>
    </citation>
    <scope>IDENTIFICATION</scope>
</reference>
<reference evidence="3" key="2">
    <citation type="journal article" date="2008" name="Genome Biol.">
        <title>Improved genome assembly and evidence-based global gene model set for the chordate Ciona intestinalis: new insight into intron and operon populations.</title>
        <authorList>
            <person name="Satou Y."/>
            <person name="Mineta K."/>
            <person name="Ogasawara M."/>
            <person name="Sasakura Y."/>
            <person name="Shoguchi E."/>
            <person name="Ueno K."/>
            <person name="Yamada L."/>
            <person name="Matsumoto J."/>
            <person name="Wasserscheid J."/>
            <person name="Dewar K."/>
            <person name="Wiley G.B."/>
            <person name="Macmil S.L."/>
            <person name="Roe B.A."/>
            <person name="Zeller R.W."/>
            <person name="Hastings K.E."/>
            <person name="Lemaire P."/>
            <person name="Lindquist E."/>
            <person name="Endo T."/>
            <person name="Hotta K."/>
            <person name="Inaba K."/>
        </authorList>
    </citation>
    <scope>NUCLEOTIDE SEQUENCE [LARGE SCALE GENOMIC DNA]</scope>
    <source>
        <strain evidence="3">wild type</strain>
    </source>
</reference>
<evidence type="ECO:0000256" key="2">
    <source>
        <dbReference type="SAM" id="MobiDB-lite"/>
    </source>
</evidence>
<proteinExistence type="predicted"/>
<sequence length="231" mass="26299">MADDPTMGEECTVETNVDTLKNTEDVFSIPVSSLTCENVESMAMSVWKDLEVLQPSVEGTLQGMASKLVKMFEILDSLVKNQQSSTSNTTFQNPSVKKLQLEMKLSEEKHEEELDAIKAAWKEDINDWKESLELVQEDNQRLALMLSEKLEVCIDTSSPHRDNETDDLVQPTTERNELNEFPVPFQPTMFDQNFQATETEDEKSSNLSPLHSMEDTSEFNGLDPFLYYPDN</sequence>
<dbReference type="Ensembl" id="ENSCINT00000033177.1">
    <property type="protein sequence ID" value="ENSCINP00000032807.1"/>
    <property type="gene ID" value="ENSCING00000020141.1"/>
</dbReference>
<feature type="region of interest" description="Disordered" evidence="2">
    <location>
        <begin position="194"/>
        <end position="231"/>
    </location>
</feature>
<protein>
    <submittedName>
        <fullName evidence="3">Uncharacterized protein</fullName>
    </submittedName>
</protein>
<accession>H2XT23</accession>
<dbReference type="AlphaFoldDB" id="H2XT23"/>
<organism evidence="3 4">
    <name type="scientific">Ciona intestinalis</name>
    <name type="common">Transparent sea squirt</name>
    <name type="synonym">Ascidia intestinalis</name>
    <dbReference type="NCBI Taxonomy" id="7719"/>
    <lineage>
        <taxon>Eukaryota</taxon>
        <taxon>Metazoa</taxon>
        <taxon>Chordata</taxon>
        <taxon>Tunicata</taxon>
        <taxon>Ascidiacea</taxon>
        <taxon>Phlebobranchia</taxon>
        <taxon>Cionidae</taxon>
        <taxon>Ciona</taxon>
    </lineage>
</organism>
<reference evidence="3" key="3">
    <citation type="submission" date="2025-08" db="UniProtKB">
        <authorList>
            <consortium name="Ensembl"/>
        </authorList>
    </citation>
    <scope>IDENTIFICATION</scope>
</reference>
<dbReference type="GeneTree" id="ENSGT00530000067779"/>
<name>H2XT23_CIOIN</name>
<dbReference type="InParanoid" id="H2XT23"/>
<dbReference type="OMA" id="KEDINDW"/>
<dbReference type="EMBL" id="EAAA01002005">
    <property type="status" value="NOT_ANNOTATED_CDS"/>
    <property type="molecule type" value="Genomic_DNA"/>
</dbReference>
<reference evidence="4" key="1">
    <citation type="journal article" date="2002" name="Science">
        <title>The draft genome of Ciona intestinalis: insights into chordate and vertebrate origins.</title>
        <authorList>
            <person name="Dehal P."/>
            <person name="Satou Y."/>
            <person name="Campbell R.K."/>
            <person name="Chapman J."/>
            <person name="Degnan B."/>
            <person name="De Tomaso A."/>
            <person name="Davidson B."/>
            <person name="Di Gregorio A."/>
            <person name="Gelpke M."/>
            <person name="Goodstein D.M."/>
            <person name="Harafuji N."/>
            <person name="Hastings K.E."/>
            <person name="Ho I."/>
            <person name="Hotta K."/>
            <person name="Huang W."/>
            <person name="Kawashima T."/>
            <person name="Lemaire P."/>
            <person name="Martinez D."/>
            <person name="Meinertzhagen I.A."/>
            <person name="Necula S."/>
            <person name="Nonaka M."/>
            <person name="Putnam N."/>
            <person name="Rash S."/>
            <person name="Saiga H."/>
            <person name="Satake M."/>
            <person name="Terry A."/>
            <person name="Yamada L."/>
            <person name="Wang H.G."/>
            <person name="Awazu S."/>
            <person name="Azumi K."/>
            <person name="Boore J."/>
            <person name="Branno M."/>
            <person name="Chin-Bow S."/>
            <person name="DeSantis R."/>
            <person name="Doyle S."/>
            <person name="Francino P."/>
            <person name="Keys D.N."/>
            <person name="Haga S."/>
            <person name="Hayashi H."/>
            <person name="Hino K."/>
            <person name="Imai K.S."/>
            <person name="Inaba K."/>
            <person name="Kano S."/>
            <person name="Kobayashi K."/>
            <person name="Kobayashi M."/>
            <person name="Lee B.I."/>
            <person name="Makabe K.W."/>
            <person name="Manohar C."/>
            <person name="Matassi G."/>
            <person name="Medina M."/>
            <person name="Mochizuki Y."/>
            <person name="Mount S."/>
            <person name="Morishita T."/>
            <person name="Miura S."/>
            <person name="Nakayama A."/>
            <person name="Nishizaka S."/>
            <person name="Nomoto H."/>
            <person name="Ohta F."/>
            <person name="Oishi K."/>
            <person name="Rigoutsos I."/>
            <person name="Sano M."/>
            <person name="Sasaki A."/>
            <person name="Sasakura Y."/>
            <person name="Shoguchi E."/>
            <person name="Shin-i T."/>
            <person name="Spagnuolo A."/>
            <person name="Stainier D."/>
            <person name="Suzuki M.M."/>
            <person name="Tassy O."/>
            <person name="Takatori N."/>
            <person name="Tokuoka M."/>
            <person name="Yagi K."/>
            <person name="Yoshizaki F."/>
            <person name="Wada S."/>
            <person name="Zhang C."/>
            <person name="Hyatt P.D."/>
            <person name="Larimer F."/>
            <person name="Detter C."/>
            <person name="Doggett N."/>
            <person name="Glavina T."/>
            <person name="Hawkins T."/>
            <person name="Richardson P."/>
            <person name="Lucas S."/>
            <person name="Kohara Y."/>
            <person name="Levine M."/>
            <person name="Satoh N."/>
            <person name="Rokhsar D.S."/>
        </authorList>
    </citation>
    <scope>NUCLEOTIDE SEQUENCE [LARGE SCALE GENOMIC DNA]</scope>
</reference>